<organism evidence="1 2">
    <name type="scientific">Rotaria sordida</name>
    <dbReference type="NCBI Taxonomy" id="392033"/>
    <lineage>
        <taxon>Eukaryota</taxon>
        <taxon>Metazoa</taxon>
        <taxon>Spiralia</taxon>
        <taxon>Gnathifera</taxon>
        <taxon>Rotifera</taxon>
        <taxon>Eurotatoria</taxon>
        <taxon>Bdelloidea</taxon>
        <taxon>Philodinida</taxon>
        <taxon>Philodinidae</taxon>
        <taxon>Rotaria</taxon>
    </lineage>
</organism>
<dbReference type="AlphaFoldDB" id="A0A815RAQ3"/>
<feature type="non-terminal residue" evidence="1">
    <location>
        <position position="23"/>
    </location>
</feature>
<comment type="caution">
    <text evidence="1">The sequence shown here is derived from an EMBL/GenBank/DDBJ whole genome shotgun (WGS) entry which is preliminary data.</text>
</comment>
<evidence type="ECO:0000313" key="1">
    <source>
        <dbReference type="EMBL" id="CAF1474423.1"/>
    </source>
</evidence>
<proteinExistence type="predicted"/>
<gene>
    <name evidence="1" type="ORF">RFH988_LOCUS37691</name>
</gene>
<sequence>MQVTNVNDVRVYNLTCGQKAVRE</sequence>
<protein>
    <submittedName>
        <fullName evidence="1">Uncharacterized protein</fullName>
    </submittedName>
</protein>
<dbReference type="Proteomes" id="UP000663882">
    <property type="component" value="Unassembled WGS sequence"/>
</dbReference>
<name>A0A815RAQ3_9BILA</name>
<evidence type="ECO:0000313" key="2">
    <source>
        <dbReference type="Proteomes" id="UP000663882"/>
    </source>
</evidence>
<reference evidence="1" key="1">
    <citation type="submission" date="2021-02" db="EMBL/GenBank/DDBJ databases">
        <authorList>
            <person name="Nowell W R."/>
        </authorList>
    </citation>
    <scope>NUCLEOTIDE SEQUENCE</scope>
</reference>
<dbReference type="EMBL" id="CAJNOO010007821">
    <property type="protein sequence ID" value="CAF1474423.1"/>
    <property type="molecule type" value="Genomic_DNA"/>
</dbReference>
<accession>A0A815RAQ3</accession>